<evidence type="ECO:0000313" key="1">
    <source>
        <dbReference type="EMBL" id="KAJ9691475.1"/>
    </source>
</evidence>
<gene>
    <name evidence="1" type="ORF">PVL29_013604</name>
</gene>
<comment type="caution">
    <text evidence="1">The sequence shown here is derived from an EMBL/GenBank/DDBJ whole genome shotgun (WGS) entry which is preliminary data.</text>
</comment>
<dbReference type="Proteomes" id="UP001168098">
    <property type="component" value="Unassembled WGS sequence"/>
</dbReference>
<keyword evidence="2" id="KW-1185">Reference proteome</keyword>
<reference evidence="1 2" key="1">
    <citation type="journal article" date="2023" name="BMC Biotechnol.">
        <title>Vitis rotundifolia cv Carlos genome sequencing.</title>
        <authorList>
            <person name="Huff M."/>
            <person name="Hulse-Kemp A."/>
            <person name="Scheffler B."/>
            <person name="Youngblood R."/>
            <person name="Simpson S."/>
            <person name="Babiker E."/>
            <person name="Staton M."/>
        </authorList>
    </citation>
    <scope>NUCLEOTIDE SEQUENCE [LARGE SCALE GENOMIC DNA]</scope>
    <source>
        <tissue evidence="1">Leaf</tissue>
    </source>
</reference>
<evidence type="ECO:0000313" key="2">
    <source>
        <dbReference type="Proteomes" id="UP001168098"/>
    </source>
</evidence>
<organism evidence="1 2">
    <name type="scientific">Vitis rotundifolia</name>
    <name type="common">Muscadine grape</name>
    <dbReference type="NCBI Taxonomy" id="103349"/>
    <lineage>
        <taxon>Eukaryota</taxon>
        <taxon>Viridiplantae</taxon>
        <taxon>Streptophyta</taxon>
        <taxon>Embryophyta</taxon>
        <taxon>Tracheophyta</taxon>
        <taxon>Spermatophyta</taxon>
        <taxon>Magnoliopsida</taxon>
        <taxon>eudicotyledons</taxon>
        <taxon>Gunneridae</taxon>
        <taxon>Pentapetalae</taxon>
        <taxon>rosids</taxon>
        <taxon>Vitales</taxon>
        <taxon>Vitaceae</taxon>
        <taxon>Viteae</taxon>
        <taxon>Vitis</taxon>
    </lineage>
</organism>
<dbReference type="EMBL" id="JARBHA010000010">
    <property type="protein sequence ID" value="KAJ9691475.1"/>
    <property type="molecule type" value="Genomic_DNA"/>
</dbReference>
<accession>A0AA38ZMD3</accession>
<sequence length="117" mass="13983">MPFRFKNMWLKEEGFKKKVQAWWEGLNFSGFASFVLAAKMKALKSLLRDWNRLELGKVEVNKAMALNQVDFWDKVELTRPLSVQEVDARRGANEDFKKWVFMEEILGRQKSREVWLR</sequence>
<proteinExistence type="predicted"/>
<name>A0AA38ZMD3_VITRO</name>
<protein>
    <submittedName>
        <fullName evidence="1">Uncharacterized protein</fullName>
    </submittedName>
</protein>
<dbReference type="AlphaFoldDB" id="A0AA38ZMD3"/>